<dbReference type="EMBL" id="CABFWF030000010">
    <property type="protein sequence ID" value="CAD7034391.1"/>
    <property type="molecule type" value="Genomic_DNA"/>
</dbReference>
<protein>
    <submittedName>
        <fullName evidence="2">Uncharacterized protein</fullName>
    </submittedName>
</protein>
<name>A0ABM8PK67_9HYPH</name>
<proteinExistence type="predicted"/>
<organism evidence="2 3">
    <name type="scientific">Pseudorhizobium endolithicum</name>
    <dbReference type="NCBI Taxonomy" id="1191678"/>
    <lineage>
        <taxon>Bacteria</taxon>
        <taxon>Pseudomonadati</taxon>
        <taxon>Pseudomonadota</taxon>
        <taxon>Alphaproteobacteria</taxon>
        <taxon>Hyphomicrobiales</taxon>
        <taxon>Rhizobiaceae</taxon>
        <taxon>Rhizobium/Agrobacterium group</taxon>
        <taxon>Pseudorhizobium</taxon>
    </lineage>
</organism>
<reference evidence="2 3" key="1">
    <citation type="submission" date="2020-11" db="EMBL/GenBank/DDBJ databases">
        <authorList>
            <person name="Lassalle F."/>
        </authorList>
    </citation>
    <scope>NUCLEOTIDE SEQUENCE [LARGE SCALE GENOMIC DNA]</scope>
    <source>
        <strain evidence="2 3">JC140</strain>
    </source>
</reference>
<evidence type="ECO:0000313" key="3">
    <source>
        <dbReference type="Proteomes" id="UP000606921"/>
    </source>
</evidence>
<evidence type="ECO:0000256" key="1">
    <source>
        <dbReference type="SAM" id="MobiDB-lite"/>
    </source>
</evidence>
<keyword evidence="3" id="KW-1185">Reference proteome</keyword>
<accession>A0ABM8PK67</accession>
<gene>
    <name evidence="2" type="ORF">REJC140_03311</name>
</gene>
<sequence>MAESKEEKLRLWREYENEPYLPGYTRGEFNRLPPRQQSRQLQKLTQRVTSYLGYWKTCDVPACRRARACRGFLSEKQYSGEPRWHDAFPPCVGPNGARQPEVLAAFPAALGYPPDEDDGPKYNGRASNRPAGDGEATS</sequence>
<feature type="region of interest" description="Disordered" evidence="1">
    <location>
        <begin position="109"/>
        <end position="138"/>
    </location>
</feature>
<dbReference type="Proteomes" id="UP000606921">
    <property type="component" value="Unassembled WGS sequence"/>
</dbReference>
<dbReference type="RefSeq" id="WP_142592379.1">
    <property type="nucleotide sequence ID" value="NZ_CABFWF030000010.1"/>
</dbReference>
<evidence type="ECO:0000313" key="2">
    <source>
        <dbReference type="EMBL" id="CAD7034391.1"/>
    </source>
</evidence>
<comment type="caution">
    <text evidence="2">The sequence shown here is derived from an EMBL/GenBank/DDBJ whole genome shotgun (WGS) entry which is preliminary data.</text>
</comment>